<dbReference type="EMBL" id="JARJLG010000032">
    <property type="protein sequence ID" value="KAJ7766472.1"/>
    <property type="molecule type" value="Genomic_DNA"/>
</dbReference>
<dbReference type="InterPro" id="IPR049756">
    <property type="entry name" value="PlcA-like_dom"/>
</dbReference>
<organism evidence="1 2">
    <name type="scientific">Mycena maculata</name>
    <dbReference type="NCBI Taxonomy" id="230809"/>
    <lineage>
        <taxon>Eukaryota</taxon>
        <taxon>Fungi</taxon>
        <taxon>Dikarya</taxon>
        <taxon>Basidiomycota</taxon>
        <taxon>Agaricomycotina</taxon>
        <taxon>Agaricomycetes</taxon>
        <taxon>Agaricomycetidae</taxon>
        <taxon>Agaricales</taxon>
        <taxon>Marasmiineae</taxon>
        <taxon>Mycenaceae</taxon>
        <taxon>Mycena</taxon>
    </lineage>
</organism>
<sequence>MDPLLSMRHATVAEERPGQEPASTTPPKKVILFESGEHELIGDKVKLKFHGKDPISGSQFAYKAGAQGEYTLSYGLIVALAGDFYGNYTAGPGDAEQLSDNWDDDNPQKSVKLAFELAESLSADKEQYLGAVMSTMKKEWKEVIDGMRNGMDVAQIFHGFGEKYDKQFNIDTEKVPILGVGAYALLAHCNWDHFGQCAYNAYKAVHSAALDVARKAFTRPDKAEEILCAAYFLEAYAQHFLTDLFSSGHLRTPRRALHKTLFPSFATSDHSQFFDPVDWLSPRDRCAQKMHDEDCANGLWVTNAVGDTWAAYGDKQLLSGKSYQNFLQAVKACQAGVDEVFEASQNGKTRPPNMFYALQLTPILEVLNDANFSPMYKYDAPPPATQPRLFRRSNLDKRDDLVYLDRGYLLIDPQWTGELNAIRESGEDMNMYPFTQQFLVRDFFVHMRQPNPDNSPEVILLNIYGPLVSPDYGEEWSMIKQSRISLFAPADAKMTWIHAASLSPEVRSLIGIAQKDPDSPKKWYHIGVSTVQQVWNAEADTPGEEYTFMDASYGNYSSDPDSKVAMLRYWFKGQDAGLLDFWTVDTTFATAPTNAGTPLSDIYPLMLRLTHRIDDDTFDSFVGYGFQKNSSLTRWYFISWKAGYQTMDTTPLDESITLCPQALVSAKWGTSGSDCRIVRIFFGPESTGDTMQIDLLHFGRNPDGTIYRSPSYTSVPYDITWGMTDRADYLTWFFAKGNTPASDTLVALCFRESEGQTPARLVVVVFPAGQSSFKRPTISDITLDPARGTLLLADWMTPLRALRTSYVYPDEGKGTATTDAAIIMFFDNYGLLGTRVVAPVTKGSLEYELKGQTPAIAGQPSAALGMTNDTEVYPVALGILPKEGL</sequence>
<comment type="caution">
    <text evidence="1">The sequence shown here is derived from an EMBL/GenBank/DDBJ whole genome shotgun (WGS) entry which is preliminary data.</text>
</comment>
<gene>
    <name evidence="1" type="ORF">DFH07DRAFT_955203</name>
</gene>
<dbReference type="Proteomes" id="UP001215280">
    <property type="component" value="Unassembled WGS sequence"/>
</dbReference>
<evidence type="ECO:0000313" key="2">
    <source>
        <dbReference type="Proteomes" id="UP001215280"/>
    </source>
</evidence>
<protein>
    <recommendedName>
        <fullName evidence="3">Phospholipase C</fullName>
    </recommendedName>
</protein>
<keyword evidence="2" id="KW-1185">Reference proteome</keyword>
<reference evidence="1" key="1">
    <citation type="submission" date="2023-03" db="EMBL/GenBank/DDBJ databases">
        <title>Massive genome expansion in bonnet fungi (Mycena s.s.) driven by repeated elements and novel gene families across ecological guilds.</title>
        <authorList>
            <consortium name="Lawrence Berkeley National Laboratory"/>
            <person name="Harder C.B."/>
            <person name="Miyauchi S."/>
            <person name="Viragh M."/>
            <person name="Kuo A."/>
            <person name="Thoen E."/>
            <person name="Andreopoulos B."/>
            <person name="Lu D."/>
            <person name="Skrede I."/>
            <person name="Drula E."/>
            <person name="Henrissat B."/>
            <person name="Morin E."/>
            <person name="Kohler A."/>
            <person name="Barry K."/>
            <person name="LaButti K."/>
            <person name="Morin E."/>
            <person name="Salamov A."/>
            <person name="Lipzen A."/>
            <person name="Mereny Z."/>
            <person name="Hegedus B."/>
            <person name="Baldrian P."/>
            <person name="Stursova M."/>
            <person name="Weitz H."/>
            <person name="Taylor A."/>
            <person name="Grigoriev I.V."/>
            <person name="Nagy L.G."/>
            <person name="Martin F."/>
            <person name="Kauserud H."/>
        </authorList>
    </citation>
    <scope>NUCLEOTIDE SEQUENCE</scope>
    <source>
        <strain evidence="1">CBHHK188m</strain>
    </source>
</reference>
<proteinExistence type="predicted"/>
<name>A0AAD7NLV0_9AGAR</name>
<evidence type="ECO:0008006" key="3">
    <source>
        <dbReference type="Google" id="ProtNLM"/>
    </source>
</evidence>
<dbReference type="CDD" id="cd22893">
    <property type="entry name" value="PlcA-like"/>
    <property type="match status" value="1"/>
</dbReference>
<dbReference type="AlphaFoldDB" id="A0AAD7NLV0"/>
<evidence type="ECO:0000313" key="1">
    <source>
        <dbReference type="EMBL" id="KAJ7766472.1"/>
    </source>
</evidence>
<accession>A0AAD7NLV0</accession>